<dbReference type="EMBL" id="CAKOFQ010006780">
    <property type="protein sequence ID" value="CAH1970990.1"/>
    <property type="molecule type" value="Genomic_DNA"/>
</dbReference>
<accession>A0A9P0KA25</accession>
<proteinExistence type="predicted"/>
<reference evidence="1" key="1">
    <citation type="submission" date="2022-03" db="EMBL/GenBank/DDBJ databases">
        <authorList>
            <person name="Sayadi A."/>
        </authorList>
    </citation>
    <scope>NUCLEOTIDE SEQUENCE</scope>
</reference>
<name>A0A9P0KA25_ACAOB</name>
<evidence type="ECO:0000313" key="1">
    <source>
        <dbReference type="EMBL" id="CAH1970990.1"/>
    </source>
</evidence>
<keyword evidence="2" id="KW-1185">Reference proteome</keyword>
<sequence>MDLVNGGVSKKGMGDRKLEWSKLIENQVRLLKETFRLFFQNKRLDKKCGSVRSGQLLLSTHCIQLINTGTLIKRNTQLIAMINVQVNELRV</sequence>
<protein>
    <submittedName>
        <fullName evidence="1">Uncharacterized protein</fullName>
    </submittedName>
</protein>
<comment type="caution">
    <text evidence="1">The sequence shown here is derived from an EMBL/GenBank/DDBJ whole genome shotgun (WGS) entry which is preliminary data.</text>
</comment>
<organism evidence="1 2">
    <name type="scientific">Acanthoscelides obtectus</name>
    <name type="common">Bean weevil</name>
    <name type="synonym">Bruchus obtectus</name>
    <dbReference type="NCBI Taxonomy" id="200917"/>
    <lineage>
        <taxon>Eukaryota</taxon>
        <taxon>Metazoa</taxon>
        <taxon>Ecdysozoa</taxon>
        <taxon>Arthropoda</taxon>
        <taxon>Hexapoda</taxon>
        <taxon>Insecta</taxon>
        <taxon>Pterygota</taxon>
        <taxon>Neoptera</taxon>
        <taxon>Endopterygota</taxon>
        <taxon>Coleoptera</taxon>
        <taxon>Polyphaga</taxon>
        <taxon>Cucujiformia</taxon>
        <taxon>Chrysomeloidea</taxon>
        <taxon>Chrysomelidae</taxon>
        <taxon>Bruchinae</taxon>
        <taxon>Bruchini</taxon>
        <taxon>Acanthoscelides</taxon>
    </lineage>
</organism>
<evidence type="ECO:0000313" key="2">
    <source>
        <dbReference type="Proteomes" id="UP001152888"/>
    </source>
</evidence>
<dbReference type="AlphaFoldDB" id="A0A9P0KA25"/>
<gene>
    <name evidence="1" type="ORF">ACAOBT_LOCUS9214</name>
</gene>
<dbReference type="Proteomes" id="UP001152888">
    <property type="component" value="Unassembled WGS sequence"/>
</dbReference>